<feature type="domain" description="Bromo" evidence="4">
    <location>
        <begin position="17"/>
        <end position="89"/>
    </location>
</feature>
<feature type="compositionally biased region" description="Low complexity" evidence="3">
    <location>
        <begin position="339"/>
        <end position="348"/>
    </location>
</feature>
<name>A0A8H4BPQ4_MUCCL</name>
<accession>A0A8H4BPQ4</accession>
<feature type="region of interest" description="Disordered" evidence="3">
    <location>
        <begin position="387"/>
        <end position="430"/>
    </location>
</feature>
<organism evidence="5 6">
    <name type="scientific">Mucor circinelloides f. lusitanicus</name>
    <name type="common">Mucor racemosus var. lusitanicus</name>
    <dbReference type="NCBI Taxonomy" id="29924"/>
    <lineage>
        <taxon>Eukaryota</taxon>
        <taxon>Fungi</taxon>
        <taxon>Fungi incertae sedis</taxon>
        <taxon>Mucoromycota</taxon>
        <taxon>Mucoromycotina</taxon>
        <taxon>Mucoromycetes</taxon>
        <taxon>Mucorales</taxon>
        <taxon>Mucorineae</taxon>
        <taxon>Mucoraceae</taxon>
        <taxon>Mucor</taxon>
    </lineage>
</organism>
<protein>
    <submittedName>
        <fullName evidence="5">Bromodomain-containing protein</fullName>
    </submittedName>
</protein>
<feature type="compositionally biased region" description="Low complexity" evidence="3">
    <location>
        <begin position="256"/>
        <end position="269"/>
    </location>
</feature>
<dbReference type="Proteomes" id="UP000469890">
    <property type="component" value="Unassembled WGS sequence"/>
</dbReference>
<evidence type="ECO:0000259" key="4">
    <source>
        <dbReference type="PROSITE" id="PS50014"/>
    </source>
</evidence>
<dbReference type="GO" id="GO:0005634">
    <property type="term" value="C:nucleus"/>
    <property type="evidence" value="ECO:0007669"/>
    <property type="project" value="TreeGrafter"/>
</dbReference>
<dbReference type="InterPro" id="IPR050935">
    <property type="entry name" value="Bromo_chromatin_reader"/>
</dbReference>
<dbReference type="GO" id="GO:0006338">
    <property type="term" value="P:chromatin remodeling"/>
    <property type="evidence" value="ECO:0007669"/>
    <property type="project" value="TreeGrafter"/>
</dbReference>
<dbReference type="PRINTS" id="PR00503">
    <property type="entry name" value="BROMODOMAIN"/>
</dbReference>
<dbReference type="EMBL" id="JAAECE010000001">
    <property type="protein sequence ID" value="KAF1806123.1"/>
    <property type="molecule type" value="Genomic_DNA"/>
</dbReference>
<comment type="caution">
    <text evidence="5">The sequence shown here is derived from an EMBL/GenBank/DDBJ whole genome shotgun (WGS) entry which is preliminary data.</text>
</comment>
<evidence type="ECO:0000313" key="6">
    <source>
        <dbReference type="Proteomes" id="UP000469890"/>
    </source>
</evidence>
<dbReference type="InterPro" id="IPR036427">
    <property type="entry name" value="Bromodomain-like_sf"/>
</dbReference>
<dbReference type="Pfam" id="PF00439">
    <property type="entry name" value="Bromodomain"/>
    <property type="match status" value="2"/>
</dbReference>
<feature type="region of interest" description="Disordered" evidence="3">
    <location>
        <begin position="535"/>
        <end position="557"/>
    </location>
</feature>
<dbReference type="InterPro" id="IPR001487">
    <property type="entry name" value="Bromodomain"/>
</dbReference>
<feature type="compositionally biased region" description="Low complexity" evidence="3">
    <location>
        <begin position="387"/>
        <end position="410"/>
    </location>
</feature>
<feature type="compositionally biased region" description="Basic residues" evidence="3">
    <location>
        <begin position="235"/>
        <end position="251"/>
    </location>
</feature>
<dbReference type="GO" id="GO:0006355">
    <property type="term" value="P:regulation of DNA-templated transcription"/>
    <property type="evidence" value="ECO:0007669"/>
    <property type="project" value="TreeGrafter"/>
</dbReference>
<sequence length="557" mass="63388">MSSTEKKWCLQTIKSLKKHKRAVAFLQPVDPVLFNIPDYFDIIKSPMDLGTVERKLKADQYPDVAAFKADVQLVFQNCYLYNNPGDPVTQDAKKLEEHYQKLCKKEPAAMQAPAPASQPPTKIKISDQFKRCEAIVRELKKEKYQGMNWPFLNPVDADAWGASDYYDIIKEPMDMTTYERKLYENQYSNEEELAEDIRLMFRNCYKYNPPNHLVHTLGQEFEEIFERQWAKLHGIKKKSSKHHSSKRRRTSHNVDTPTSNTTPVQQQQQPLPPLQHSPDASTPTKSDAAVSSSSSIKINTNNNSTNQGRSTILRLKLNGPNPKPMVKVPGLALSREPPSSATTATSSSGPKLAIGIKPPSPIKDKKAEKSTPTVLQNHDKWLALAKKSPTESASAATATTPHKPHPQQTHHTTHNKKPKELISPTPKPQPQAFDINVIYNQINNQRKLKEQQVKHRYHCACNAHSIDISKQKMMFAKFESSYLARDQDWREIYTWQRDTNDYRHIPVPGFVKRAPIKIAELRKRLLSKCVRLENSKSNDHSPEAMNGSGELSDMDVD</sequence>
<dbReference type="Gene3D" id="1.20.920.10">
    <property type="entry name" value="Bromodomain-like"/>
    <property type="match status" value="2"/>
</dbReference>
<dbReference type="AlphaFoldDB" id="A0A8H4BPQ4"/>
<dbReference type="PANTHER" id="PTHR22880">
    <property type="entry name" value="FALZ-RELATED BROMODOMAIN-CONTAINING PROTEINS"/>
    <property type="match status" value="1"/>
</dbReference>
<evidence type="ECO:0000256" key="2">
    <source>
        <dbReference type="PROSITE-ProRule" id="PRU00035"/>
    </source>
</evidence>
<evidence type="ECO:0000313" key="5">
    <source>
        <dbReference type="EMBL" id="KAF1806123.1"/>
    </source>
</evidence>
<dbReference type="PANTHER" id="PTHR22880:SF225">
    <property type="entry name" value="BROMODOMAIN-CONTAINING PROTEIN BET-1-RELATED"/>
    <property type="match status" value="1"/>
</dbReference>
<reference evidence="5 6" key="1">
    <citation type="submission" date="2019-09" db="EMBL/GenBank/DDBJ databases">
        <authorList>
            <consortium name="DOE Joint Genome Institute"/>
            <person name="Mondo S.J."/>
            <person name="Navarro-Mendoza M.I."/>
            <person name="Perez-Arques C."/>
            <person name="Panchal S."/>
            <person name="Nicolas F.E."/>
            <person name="Ganguly P."/>
            <person name="Pangilinan J."/>
            <person name="Grigoriev I."/>
            <person name="Heitman J."/>
            <person name="Sanya K."/>
            <person name="Garre V."/>
        </authorList>
    </citation>
    <scope>NUCLEOTIDE SEQUENCE [LARGE SCALE GENOMIC DNA]</scope>
    <source>
        <strain evidence="5 6">MU402</strain>
    </source>
</reference>
<dbReference type="InterPro" id="IPR018359">
    <property type="entry name" value="Bromodomain_CS"/>
</dbReference>
<feature type="compositionally biased region" description="Low complexity" evidence="3">
    <location>
        <begin position="291"/>
        <end position="306"/>
    </location>
</feature>
<dbReference type="PROSITE" id="PS00633">
    <property type="entry name" value="BROMODOMAIN_1"/>
    <property type="match status" value="1"/>
</dbReference>
<gene>
    <name evidence="5" type="ORF">FB192DRAFT_1273797</name>
</gene>
<dbReference type="SMART" id="SM00297">
    <property type="entry name" value="BROMO"/>
    <property type="match status" value="2"/>
</dbReference>
<dbReference type="PROSITE" id="PS50014">
    <property type="entry name" value="BROMODOMAIN_2"/>
    <property type="match status" value="2"/>
</dbReference>
<dbReference type="GO" id="GO:0000785">
    <property type="term" value="C:chromatin"/>
    <property type="evidence" value="ECO:0007669"/>
    <property type="project" value="TreeGrafter"/>
</dbReference>
<evidence type="ECO:0000256" key="3">
    <source>
        <dbReference type="SAM" id="MobiDB-lite"/>
    </source>
</evidence>
<keyword evidence="1 2" id="KW-0103">Bromodomain</keyword>
<dbReference type="SUPFAM" id="SSF47370">
    <property type="entry name" value="Bromodomain"/>
    <property type="match status" value="2"/>
</dbReference>
<feature type="domain" description="Bromo" evidence="4">
    <location>
        <begin position="143"/>
        <end position="215"/>
    </location>
</feature>
<proteinExistence type="predicted"/>
<evidence type="ECO:0000256" key="1">
    <source>
        <dbReference type="ARBA" id="ARBA00023117"/>
    </source>
</evidence>
<feature type="region of interest" description="Disordered" evidence="3">
    <location>
        <begin position="235"/>
        <end position="374"/>
    </location>
</feature>